<reference evidence="9" key="3">
    <citation type="submission" date="2025-08" db="UniProtKB">
        <authorList>
            <consortium name="Ensembl"/>
        </authorList>
    </citation>
    <scope>IDENTIFICATION</scope>
</reference>
<accession>K7F234</accession>
<dbReference type="eggNOG" id="KOG3627">
    <property type="taxonomic scope" value="Eukaryota"/>
</dbReference>
<feature type="chain" id="PRO_5003901171" evidence="7">
    <location>
        <begin position="17"/>
        <end position="245"/>
    </location>
</feature>
<dbReference type="InterPro" id="IPR018114">
    <property type="entry name" value="TRYPSIN_HIS"/>
</dbReference>
<dbReference type="CDD" id="cd00190">
    <property type="entry name" value="Tryp_SPc"/>
    <property type="match status" value="1"/>
</dbReference>
<keyword evidence="5" id="KW-1015">Disulfide bond</keyword>
<evidence type="ECO:0000259" key="8">
    <source>
        <dbReference type="PROSITE" id="PS50240"/>
    </source>
</evidence>
<dbReference type="SMART" id="SM00020">
    <property type="entry name" value="Tryp_SPc"/>
    <property type="match status" value="1"/>
</dbReference>
<dbReference type="PRINTS" id="PR00722">
    <property type="entry name" value="CHYMOTRYPSIN"/>
</dbReference>
<evidence type="ECO:0000256" key="5">
    <source>
        <dbReference type="ARBA" id="ARBA00023157"/>
    </source>
</evidence>
<evidence type="ECO:0000256" key="3">
    <source>
        <dbReference type="ARBA" id="ARBA00022801"/>
    </source>
</evidence>
<organism evidence="9 10">
    <name type="scientific">Pelodiscus sinensis</name>
    <name type="common">Chinese softshell turtle</name>
    <name type="synonym">Trionyx sinensis</name>
    <dbReference type="NCBI Taxonomy" id="13735"/>
    <lineage>
        <taxon>Eukaryota</taxon>
        <taxon>Metazoa</taxon>
        <taxon>Chordata</taxon>
        <taxon>Craniata</taxon>
        <taxon>Vertebrata</taxon>
        <taxon>Euteleostomi</taxon>
        <taxon>Archelosauria</taxon>
        <taxon>Testudinata</taxon>
        <taxon>Testudines</taxon>
        <taxon>Cryptodira</taxon>
        <taxon>Trionychia</taxon>
        <taxon>Trionychidae</taxon>
        <taxon>Pelodiscus</taxon>
    </lineage>
</organism>
<reference evidence="9" key="4">
    <citation type="submission" date="2025-09" db="UniProtKB">
        <authorList>
            <consortium name="Ensembl"/>
        </authorList>
    </citation>
    <scope>IDENTIFICATION</scope>
</reference>
<keyword evidence="10" id="KW-1185">Reference proteome</keyword>
<evidence type="ECO:0000256" key="2">
    <source>
        <dbReference type="ARBA" id="ARBA00022670"/>
    </source>
</evidence>
<dbReference type="Gene3D" id="2.40.10.10">
    <property type="entry name" value="Trypsin-like serine proteases"/>
    <property type="match status" value="2"/>
</dbReference>
<dbReference type="STRING" id="13735.ENSPSIP00000002094"/>
<dbReference type="InterPro" id="IPR033116">
    <property type="entry name" value="TRYPSIN_SER"/>
</dbReference>
<reference evidence="10" key="1">
    <citation type="submission" date="2011-10" db="EMBL/GenBank/DDBJ databases">
        <authorList>
            <consortium name="Soft-shell Turtle Genome Consortium"/>
        </authorList>
    </citation>
    <scope>NUCLEOTIDE SEQUENCE [LARGE SCALE GENOMIC DNA]</scope>
    <source>
        <strain evidence="10">Daiwa-1</strain>
    </source>
</reference>
<keyword evidence="2 6" id="KW-0645">Protease</keyword>
<dbReference type="InterPro" id="IPR001314">
    <property type="entry name" value="Peptidase_S1A"/>
</dbReference>
<dbReference type="InterPro" id="IPR001254">
    <property type="entry name" value="Trypsin_dom"/>
</dbReference>
<feature type="domain" description="Peptidase S1" evidence="8">
    <location>
        <begin position="21"/>
        <end position="243"/>
    </location>
</feature>
<dbReference type="HOGENOM" id="CLU_006842_1_1_1"/>
<dbReference type="GO" id="GO:0030141">
    <property type="term" value="C:secretory granule"/>
    <property type="evidence" value="ECO:0007669"/>
    <property type="project" value="TreeGrafter"/>
</dbReference>
<dbReference type="PROSITE" id="PS00135">
    <property type="entry name" value="TRYPSIN_SER"/>
    <property type="match status" value="1"/>
</dbReference>
<dbReference type="FunFam" id="2.40.10.10:FF:000010">
    <property type="entry name" value="Kallikrein related peptidase 11"/>
    <property type="match status" value="1"/>
</dbReference>
<keyword evidence="7" id="KW-0732">Signal</keyword>
<evidence type="ECO:0000313" key="10">
    <source>
        <dbReference type="Proteomes" id="UP000007267"/>
    </source>
</evidence>
<proteinExistence type="inferred from homology"/>
<dbReference type="InterPro" id="IPR043504">
    <property type="entry name" value="Peptidase_S1_PA_chymotrypsin"/>
</dbReference>
<evidence type="ECO:0000313" key="9">
    <source>
        <dbReference type="Ensembl" id="ENSPSIP00000002094.1"/>
    </source>
</evidence>
<evidence type="ECO:0000256" key="4">
    <source>
        <dbReference type="ARBA" id="ARBA00022825"/>
    </source>
</evidence>
<dbReference type="PROSITE" id="PS00134">
    <property type="entry name" value="TRYPSIN_HIS"/>
    <property type="match status" value="1"/>
</dbReference>
<name>K7F234_PELSI</name>
<dbReference type="InterPro" id="IPR009003">
    <property type="entry name" value="Peptidase_S1_PA"/>
</dbReference>
<dbReference type="PANTHER" id="PTHR24271">
    <property type="entry name" value="KALLIKREIN-RELATED"/>
    <property type="match status" value="1"/>
</dbReference>
<dbReference type="EMBL" id="AGCU01044832">
    <property type="status" value="NOT_ANNOTATED_CDS"/>
    <property type="molecule type" value="Genomic_DNA"/>
</dbReference>
<dbReference type="Proteomes" id="UP000007267">
    <property type="component" value="Unassembled WGS sequence"/>
</dbReference>
<evidence type="ECO:0000256" key="1">
    <source>
        <dbReference type="ARBA" id="ARBA00009228"/>
    </source>
</evidence>
<dbReference type="GeneTree" id="ENSGT01050000244971"/>
<dbReference type="FunFam" id="2.40.10.10:FF:000021">
    <property type="entry name" value="Kallikrein 1"/>
    <property type="match status" value="1"/>
</dbReference>
<dbReference type="SUPFAM" id="SSF50494">
    <property type="entry name" value="Trypsin-like serine proteases"/>
    <property type="match status" value="1"/>
</dbReference>
<dbReference type="Ensembl" id="ENSPSIT00000002101.1">
    <property type="protein sequence ID" value="ENSPSIP00000002094.1"/>
    <property type="gene ID" value="ENSPSIG00000002098.1"/>
</dbReference>
<dbReference type="AlphaFoldDB" id="K7F234"/>
<evidence type="ECO:0000256" key="7">
    <source>
        <dbReference type="SAM" id="SignalP"/>
    </source>
</evidence>
<comment type="similarity">
    <text evidence="1">Belongs to the peptidase S1 family. Snake venom subfamily.</text>
</comment>
<dbReference type="GO" id="GO:0006508">
    <property type="term" value="P:proteolysis"/>
    <property type="evidence" value="ECO:0007669"/>
    <property type="project" value="UniProtKB-KW"/>
</dbReference>
<evidence type="ECO:0000256" key="6">
    <source>
        <dbReference type="RuleBase" id="RU363034"/>
    </source>
</evidence>
<sequence>MEWLGVALLLVTAVSGFNPRIIGGAPCEPHSKPWQAALFVGSQLSCGGTLIDKNWVITAAHCNISILTVRLGEHNIRKLDFTEQLRLSAKMIIHPKYNSASKDNDIMLIKLLTPANINRNVQPLALPTSCPTAGQDCVVSGWGTTKSPELRFPPVLYCGNISVFSQEQCRSIYPRYFTNNMFCAGLPQGGVDSCQGDSGGPLVCNGVLQGIVSWGTQTCALPNKPGVYVNICNYIDWIRETINNN</sequence>
<dbReference type="PANTHER" id="PTHR24271:SF48">
    <property type="entry name" value="KALLIKREIN-14"/>
    <property type="match status" value="1"/>
</dbReference>
<keyword evidence="3 6" id="KW-0378">Hydrolase</keyword>
<keyword evidence="4 6" id="KW-0720">Serine protease</keyword>
<protein>
    <submittedName>
        <fullName evidence="9">Trypsin-like</fullName>
    </submittedName>
</protein>
<reference evidence="10" key="2">
    <citation type="journal article" date="2013" name="Nat. Genet.">
        <title>The draft genomes of soft-shell turtle and green sea turtle yield insights into the development and evolution of the turtle-specific body plan.</title>
        <authorList>
            <person name="Wang Z."/>
            <person name="Pascual-Anaya J."/>
            <person name="Zadissa A."/>
            <person name="Li W."/>
            <person name="Niimura Y."/>
            <person name="Huang Z."/>
            <person name="Li C."/>
            <person name="White S."/>
            <person name="Xiong Z."/>
            <person name="Fang D."/>
            <person name="Wang B."/>
            <person name="Ming Y."/>
            <person name="Chen Y."/>
            <person name="Zheng Y."/>
            <person name="Kuraku S."/>
            <person name="Pignatelli M."/>
            <person name="Herrero J."/>
            <person name="Beal K."/>
            <person name="Nozawa M."/>
            <person name="Li Q."/>
            <person name="Wang J."/>
            <person name="Zhang H."/>
            <person name="Yu L."/>
            <person name="Shigenobu S."/>
            <person name="Wang J."/>
            <person name="Liu J."/>
            <person name="Flicek P."/>
            <person name="Searle S."/>
            <person name="Wang J."/>
            <person name="Kuratani S."/>
            <person name="Yin Y."/>
            <person name="Aken B."/>
            <person name="Zhang G."/>
            <person name="Irie N."/>
        </authorList>
    </citation>
    <scope>NUCLEOTIDE SEQUENCE [LARGE SCALE GENOMIC DNA]</scope>
    <source>
        <strain evidence="10">Daiwa-1</strain>
    </source>
</reference>
<dbReference type="OMA" id="ATISIPH"/>
<dbReference type="GO" id="GO:0004252">
    <property type="term" value="F:serine-type endopeptidase activity"/>
    <property type="evidence" value="ECO:0007669"/>
    <property type="project" value="InterPro"/>
</dbReference>
<dbReference type="PROSITE" id="PS50240">
    <property type="entry name" value="TRYPSIN_DOM"/>
    <property type="match status" value="1"/>
</dbReference>
<dbReference type="Pfam" id="PF00089">
    <property type="entry name" value="Trypsin"/>
    <property type="match status" value="1"/>
</dbReference>
<feature type="signal peptide" evidence="7">
    <location>
        <begin position="1"/>
        <end position="16"/>
    </location>
</feature>